<evidence type="ECO:0000313" key="3">
    <source>
        <dbReference type="Proteomes" id="UP001604277"/>
    </source>
</evidence>
<reference evidence="3" key="1">
    <citation type="submission" date="2024-07" db="EMBL/GenBank/DDBJ databases">
        <title>Two chromosome-level genome assemblies of Korean endemic species Abeliophyllum distichum and Forsythia ovata (Oleaceae).</title>
        <authorList>
            <person name="Jang H."/>
        </authorList>
    </citation>
    <scope>NUCLEOTIDE SEQUENCE [LARGE SCALE GENOMIC DNA]</scope>
</reference>
<evidence type="ECO:0000256" key="1">
    <source>
        <dbReference type="ARBA" id="ARBA00023054"/>
    </source>
</evidence>
<dbReference type="Proteomes" id="UP001604277">
    <property type="component" value="Unassembled WGS sequence"/>
</dbReference>
<protein>
    <submittedName>
        <fullName evidence="2">Uncharacterized protein</fullName>
    </submittedName>
</protein>
<keyword evidence="1" id="KW-0175">Coiled coil</keyword>
<dbReference type="AlphaFoldDB" id="A0ABD1S4F6"/>
<evidence type="ECO:0000313" key="2">
    <source>
        <dbReference type="EMBL" id="KAL2495044.1"/>
    </source>
</evidence>
<dbReference type="InterPro" id="IPR040265">
    <property type="entry name" value="CHUP1/IPGA1-like"/>
</dbReference>
<name>A0ABD1S4F6_9LAMI</name>
<dbReference type="PANTHER" id="PTHR31342">
    <property type="entry name" value="PROTEIN CHUP1, CHLOROPLASTIC"/>
    <property type="match status" value="1"/>
</dbReference>
<dbReference type="EMBL" id="JBFOLJ010000011">
    <property type="protein sequence ID" value="KAL2495044.1"/>
    <property type="molecule type" value="Genomic_DNA"/>
</dbReference>
<gene>
    <name evidence="2" type="ORF">Fot_38801</name>
</gene>
<dbReference type="PANTHER" id="PTHR31342:SF16">
    <property type="entry name" value="TALIN_MIDDLE DOMAIN-CONTAINING PROTEIN"/>
    <property type="match status" value="1"/>
</dbReference>
<sequence length="146" mass="16489">MEALERTKDEESKKFKSHKINIDFSILVRIKELMVDVSSSCMELALKEKRNASAKENQESKPEGRKKGSAKMLWKAFQFAFRVYTFAGGHDDRADKLTRELAHEIETNPNHRGLAVMAVDGGVAITLGDDDLTMRWDSQDLESSLA</sequence>
<keyword evidence="3" id="KW-1185">Reference proteome</keyword>
<organism evidence="2 3">
    <name type="scientific">Forsythia ovata</name>
    <dbReference type="NCBI Taxonomy" id="205694"/>
    <lineage>
        <taxon>Eukaryota</taxon>
        <taxon>Viridiplantae</taxon>
        <taxon>Streptophyta</taxon>
        <taxon>Embryophyta</taxon>
        <taxon>Tracheophyta</taxon>
        <taxon>Spermatophyta</taxon>
        <taxon>Magnoliopsida</taxon>
        <taxon>eudicotyledons</taxon>
        <taxon>Gunneridae</taxon>
        <taxon>Pentapetalae</taxon>
        <taxon>asterids</taxon>
        <taxon>lamiids</taxon>
        <taxon>Lamiales</taxon>
        <taxon>Oleaceae</taxon>
        <taxon>Forsythieae</taxon>
        <taxon>Forsythia</taxon>
    </lineage>
</organism>
<proteinExistence type="predicted"/>
<accession>A0ABD1S4F6</accession>
<comment type="caution">
    <text evidence="2">The sequence shown here is derived from an EMBL/GenBank/DDBJ whole genome shotgun (WGS) entry which is preliminary data.</text>
</comment>